<evidence type="ECO:0000313" key="7">
    <source>
        <dbReference type="Proteomes" id="UP000178803"/>
    </source>
</evidence>
<keyword evidence="1" id="KW-0436">Ligase</keyword>
<dbReference type="Proteomes" id="UP000178803">
    <property type="component" value="Unassembled WGS sequence"/>
</dbReference>
<feature type="domain" description="Asn/Gln amidotransferase" evidence="5">
    <location>
        <begin position="12"/>
        <end position="122"/>
    </location>
</feature>
<name>A0A1F8DEB6_9BACT</name>
<dbReference type="SMART" id="SM00845">
    <property type="entry name" value="GatB_Yqey"/>
    <property type="match status" value="1"/>
</dbReference>
<accession>A0A1F8DEB6</accession>
<dbReference type="GO" id="GO:0006412">
    <property type="term" value="P:translation"/>
    <property type="evidence" value="ECO:0007669"/>
    <property type="project" value="UniProtKB-KW"/>
</dbReference>
<dbReference type="InterPro" id="IPR018027">
    <property type="entry name" value="Asn/Gln_amidotransferase"/>
</dbReference>
<dbReference type="Gene3D" id="1.10.10.410">
    <property type="match status" value="1"/>
</dbReference>
<dbReference type="Pfam" id="PF02637">
    <property type="entry name" value="GatB_Yqey"/>
    <property type="match status" value="1"/>
</dbReference>
<evidence type="ECO:0000256" key="4">
    <source>
        <dbReference type="ARBA" id="ARBA00022917"/>
    </source>
</evidence>
<dbReference type="InterPro" id="IPR023168">
    <property type="entry name" value="GatB_Yqey_C_2"/>
</dbReference>
<protein>
    <recommendedName>
        <fullName evidence="5">Asn/Gln amidotransferase domain-containing protein</fullName>
    </recommendedName>
</protein>
<evidence type="ECO:0000256" key="3">
    <source>
        <dbReference type="ARBA" id="ARBA00022840"/>
    </source>
</evidence>
<evidence type="ECO:0000256" key="2">
    <source>
        <dbReference type="ARBA" id="ARBA00022741"/>
    </source>
</evidence>
<dbReference type="GO" id="GO:0016884">
    <property type="term" value="F:carbon-nitrogen ligase activity, with glutamine as amido-N-donor"/>
    <property type="evidence" value="ECO:0007669"/>
    <property type="project" value="InterPro"/>
</dbReference>
<organism evidence="6 7">
    <name type="scientific">Candidatus Woesebacteria bacterium RIFOXYD1_FULL_40_21</name>
    <dbReference type="NCBI Taxonomy" id="1802549"/>
    <lineage>
        <taxon>Bacteria</taxon>
        <taxon>Candidatus Woeseibacteriota</taxon>
    </lineage>
</organism>
<dbReference type="AlphaFoldDB" id="A0A1F8DEB6"/>
<sequence>MDILVSSLELAGYFEDAVELGKKHNLSAKIIADLIVNKKLNEEFPEPAGLVKKIVELTRKVYVSEKEAEKAVSLVLKEHPKAQEDYKKGKVEVVGFLIGQVQAKLKGKGNPKEIVELLKGKIGE</sequence>
<evidence type="ECO:0000259" key="5">
    <source>
        <dbReference type="SMART" id="SM00845"/>
    </source>
</evidence>
<evidence type="ECO:0000256" key="1">
    <source>
        <dbReference type="ARBA" id="ARBA00022598"/>
    </source>
</evidence>
<keyword evidence="4" id="KW-0648">Protein biosynthesis</keyword>
<dbReference type="EMBL" id="MGIJ01000036">
    <property type="protein sequence ID" value="OGM86951.1"/>
    <property type="molecule type" value="Genomic_DNA"/>
</dbReference>
<reference evidence="6 7" key="1">
    <citation type="journal article" date="2016" name="Nat. Commun.">
        <title>Thousands of microbial genomes shed light on interconnected biogeochemical processes in an aquifer system.</title>
        <authorList>
            <person name="Anantharaman K."/>
            <person name="Brown C.T."/>
            <person name="Hug L.A."/>
            <person name="Sharon I."/>
            <person name="Castelle C.J."/>
            <person name="Probst A.J."/>
            <person name="Thomas B.C."/>
            <person name="Singh A."/>
            <person name="Wilkins M.J."/>
            <person name="Karaoz U."/>
            <person name="Brodie E.L."/>
            <person name="Williams K.H."/>
            <person name="Hubbard S.S."/>
            <person name="Banfield J.F."/>
        </authorList>
    </citation>
    <scope>NUCLEOTIDE SEQUENCE [LARGE SCALE GENOMIC DNA]</scope>
</reference>
<dbReference type="InterPro" id="IPR003789">
    <property type="entry name" value="Asn/Gln_tRNA_amidoTrase-B-like"/>
</dbReference>
<keyword evidence="2" id="KW-0547">Nucleotide-binding</keyword>
<keyword evidence="3" id="KW-0067">ATP-binding</keyword>
<gene>
    <name evidence="6" type="ORF">A2614_00095</name>
</gene>
<dbReference type="SUPFAM" id="SSF89095">
    <property type="entry name" value="GatB/YqeY motif"/>
    <property type="match status" value="1"/>
</dbReference>
<evidence type="ECO:0000313" key="6">
    <source>
        <dbReference type="EMBL" id="OGM86951.1"/>
    </source>
</evidence>
<comment type="caution">
    <text evidence="6">The sequence shown here is derived from an EMBL/GenBank/DDBJ whole genome shotgun (WGS) entry which is preliminary data.</text>
</comment>
<dbReference type="GO" id="GO:0005524">
    <property type="term" value="F:ATP binding"/>
    <property type="evidence" value="ECO:0007669"/>
    <property type="project" value="UniProtKB-KW"/>
</dbReference>
<proteinExistence type="predicted"/>